<feature type="transmembrane region" description="Helical" evidence="1">
    <location>
        <begin position="56"/>
        <end position="80"/>
    </location>
</feature>
<dbReference type="EMBL" id="CP009403">
    <property type="protein sequence ID" value="AIO02082.1"/>
    <property type="molecule type" value="Genomic_DNA"/>
</dbReference>
<evidence type="ECO:0000313" key="3">
    <source>
        <dbReference type="Proteomes" id="UP000063063"/>
    </source>
</evidence>
<dbReference type="eggNOG" id="ENOG502T27T">
    <property type="taxonomic scope" value="Eukaryota"/>
</dbReference>
<evidence type="ECO:0000313" key="2">
    <source>
        <dbReference type="EMBL" id="AIO02082.1"/>
    </source>
</evidence>
<organism evidence="2 3">
    <name type="scientific">Leishmania panamensis</name>
    <dbReference type="NCBI Taxonomy" id="5679"/>
    <lineage>
        <taxon>Eukaryota</taxon>
        <taxon>Discoba</taxon>
        <taxon>Euglenozoa</taxon>
        <taxon>Kinetoplastea</taxon>
        <taxon>Metakinetoplastina</taxon>
        <taxon>Trypanosomatida</taxon>
        <taxon>Trypanosomatidae</taxon>
        <taxon>Leishmaniinae</taxon>
        <taxon>Leishmania</taxon>
        <taxon>Leishmania guyanensis species complex</taxon>
    </lineage>
</organism>
<proteinExistence type="predicted"/>
<gene>
    <name evidence="2" type="ORF">LPMP_344630</name>
</gene>
<feature type="transmembrane region" description="Helical" evidence="1">
    <location>
        <begin position="23"/>
        <end position="44"/>
    </location>
</feature>
<dbReference type="AlphaFoldDB" id="A0A088SJU2"/>
<accession>A0A088SJU2</accession>
<keyword evidence="3" id="KW-1185">Reference proteome</keyword>
<evidence type="ECO:0000256" key="1">
    <source>
        <dbReference type="SAM" id="Phobius"/>
    </source>
</evidence>
<keyword evidence="1" id="KW-1133">Transmembrane helix</keyword>
<dbReference type="RefSeq" id="XP_010702882.1">
    <property type="nucleotide sequence ID" value="XM_010704580.1"/>
</dbReference>
<keyword evidence="1" id="KW-0472">Membrane</keyword>
<dbReference type="VEuPathDB" id="TriTrypDB:LPMP_344630"/>
<sequence length="103" mass="11358">MSTLLNEWTSAAQSTKRAPPKNILHYWTSPSLILAFVSFVYARLAVEAACATPTAAIMKCYAVVVLRIFFTAALCARVCFACAPKRSKTMQFFLPLIGLPLRV</sequence>
<dbReference type="KEGG" id="lpan:LPMP_344630"/>
<dbReference type="Proteomes" id="UP000063063">
    <property type="component" value="Chromosome 34"/>
</dbReference>
<name>A0A088SJU2_LEIPA</name>
<protein>
    <submittedName>
        <fullName evidence="2">Uncharacterized protein</fullName>
    </submittedName>
</protein>
<reference evidence="2 3" key="1">
    <citation type="journal article" date="2015" name="Sci. Rep.">
        <title>The genome of Leishmania panamensis: insights into genomics of the L. (Viannia) subgenus.</title>
        <authorList>
            <person name="Llanes A."/>
            <person name="Restrepo C.M."/>
            <person name="Vecchio G.D."/>
            <person name="Anguizola F.J."/>
            <person name="Lleonart R."/>
        </authorList>
    </citation>
    <scope>NUCLEOTIDE SEQUENCE [LARGE SCALE GENOMIC DNA]</scope>
    <source>
        <strain evidence="2 3">MHOM/PA/94/PSC-1</strain>
    </source>
</reference>
<dbReference type="GeneID" id="22578968"/>
<keyword evidence="1" id="KW-0812">Transmembrane</keyword>